<evidence type="ECO:0000256" key="4">
    <source>
        <dbReference type="RuleBase" id="RU004262"/>
    </source>
</evidence>
<evidence type="ECO:0000259" key="5">
    <source>
        <dbReference type="Pfam" id="PF00151"/>
    </source>
</evidence>
<dbReference type="AlphaFoldDB" id="A0A1B0CAW3"/>
<comment type="similarity">
    <text evidence="2 4">Belongs to the AB hydrolase superfamily. Lipase family.</text>
</comment>
<dbReference type="Pfam" id="PF00151">
    <property type="entry name" value="Lipase"/>
    <property type="match status" value="1"/>
</dbReference>
<dbReference type="PRINTS" id="PR00821">
    <property type="entry name" value="TAGLIPASE"/>
</dbReference>
<sequence>MRVANFTRLVGMYVAEKIQELIETSQADVSRFHIIGHSLGAHIAGFAGAQIKSPKIRRITALDPALPNFQRFKDPDLRLDASDADFVDVIHTSGGTLGAYAPIGSADFYVNGGTPPQPGCSGVAELASE</sequence>
<evidence type="ECO:0000313" key="6">
    <source>
        <dbReference type="EnsemblMetazoa" id="LLOJ001175-PA"/>
    </source>
</evidence>
<dbReference type="PANTHER" id="PTHR11610">
    <property type="entry name" value="LIPASE"/>
    <property type="match status" value="1"/>
</dbReference>
<dbReference type="VEuPathDB" id="VectorBase:LLONM1_003283"/>
<dbReference type="EMBL" id="AJWK01004336">
    <property type="status" value="NOT_ANNOTATED_CDS"/>
    <property type="molecule type" value="Genomic_DNA"/>
</dbReference>
<reference evidence="6" key="1">
    <citation type="submission" date="2020-05" db="UniProtKB">
        <authorList>
            <consortium name="EnsemblMetazoa"/>
        </authorList>
    </citation>
    <scope>IDENTIFICATION</scope>
    <source>
        <strain evidence="6">Jacobina</strain>
    </source>
</reference>
<evidence type="ECO:0000256" key="3">
    <source>
        <dbReference type="ARBA" id="ARBA00022525"/>
    </source>
</evidence>
<proteinExistence type="inferred from homology"/>
<dbReference type="Gene3D" id="3.40.50.1820">
    <property type="entry name" value="alpha/beta hydrolase"/>
    <property type="match status" value="1"/>
</dbReference>
<dbReference type="InterPro" id="IPR013818">
    <property type="entry name" value="Lipase"/>
</dbReference>
<dbReference type="InterPro" id="IPR029058">
    <property type="entry name" value="AB_hydrolase_fold"/>
</dbReference>
<dbReference type="InterPro" id="IPR000734">
    <property type="entry name" value="TAG_lipase"/>
</dbReference>
<dbReference type="GO" id="GO:0005615">
    <property type="term" value="C:extracellular space"/>
    <property type="evidence" value="ECO:0007669"/>
    <property type="project" value="TreeGrafter"/>
</dbReference>
<evidence type="ECO:0000256" key="2">
    <source>
        <dbReference type="ARBA" id="ARBA00010701"/>
    </source>
</evidence>
<dbReference type="EnsemblMetazoa" id="LLOJ001175-RA">
    <property type="protein sequence ID" value="LLOJ001175-PA"/>
    <property type="gene ID" value="LLOJ001175"/>
</dbReference>
<evidence type="ECO:0000256" key="1">
    <source>
        <dbReference type="ARBA" id="ARBA00004613"/>
    </source>
</evidence>
<protein>
    <recommendedName>
        <fullName evidence="5">Lipase domain-containing protein</fullName>
    </recommendedName>
</protein>
<evidence type="ECO:0000313" key="7">
    <source>
        <dbReference type="Proteomes" id="UP000092461"/>
    </source>
</evidence>
<dbReference type="SUPFAM" id="SSF53474">
    <property type="entry name" value="alpha/beta-Hydrolases"/>
    <property type="match status" value="1"/>
</dbReference>
<keyword evidence="3" id="KW-0964">Secreted</keyword>
<dbReference type="GO" id="GO:0016298">
    <property type="term" value="F:lipase activity"/>
    <property type="evidence" value="ECO:0007669"/>
    <property type="project" value="InterPro"/>
</dbReference>
<accession>A0A1B0CAW3</accession>
<dbReference type="VEuPathDB" id="VectorBase:LLOJ001175"/>
<organism evidence="6 7">
    <name type="scientific">Lutzomyia longipalpis</name>
    <name type="common">Sand fly</name>
    <dbReference type="NCBI Taxonomy" id="7200"/>
    <lineage>
        <taxon>Eukaryota</taxon>
        <taxon>Metazoa</taxon>
        <taxon>Ecdysozoa</taxon>
        <taxon>Arthropoda</taxon>
        <taxon>Hexapoda</taxon>
        <taxon>Insecta</taxon>
        <taxon>Pterygota</taxon>
        <taxon>Neoptera</taxon>
        <taxon>Endopterygota</taxon>
        <taxon>Diptera</taxon>
        <taxon>Nematocera</taxon>
        <taxon>Psychodoidea</taxon>
        <taxon>Psychodidae</taxon>
        <taxon>Lutzomyia</taxon>
        <taxon>Lutzomyia</taxon>
    </lineage>
</organism>
<dbReference type="GO" id="GO:0016042">
    <property type="term" value="P:lipid catabolic process"/>
    <property type="evidence" value="ECO:0007669"/>
    <property type="project" value="TreeGrafter"/>
</dbReference>
<name>A0A1B0CAW3_LUTLO</name>
<feature type="domain" description="Lipase" evidence="5">
    <location>
        <begin position="4"/>
        <end position="124"/>
    </location>
</feature>
<comment type="subcellular location">
    <subcellularLocation>
        <location evidence="1">Secreted</location>
    </subcellularLocation>
</comment>
<keyword evidence="7" id="KW-1185">Reference proteome</keyword>
<dbReference type="Proteomes" id="UP000092461">
    <property type="component" value="Unassembled WGS sequence"/>
</dbReference>